<dbReference type="InterPro" id="IPR035897">
    <property type="entry name" value="Toll_tir_struct_dom_sf"/>
</dbReference>
<evidence type="ECO:0000256" key="9">
    <source>
        <dbReference type="ARBA" id="ARBA00023198"/>
    </source>
</evidence>
<keyword evidence="7 10" id="KW-1133">Transmembrane helix</keyword>
<dbReference type="InterPro" id="IPR032675">
    <property type="entry name" value="LRR_dom_sf"/>
</dbReference>
<name>A0A6P6HQ10_PUMCO</name>
<dbReference type="CTD" id="10333"/>
<gene>
    <name evidence="13" type="primary">TLR6</name>
</gene>
<dbReference type="GO" id="GO:0002224">
    <property type="term" value="P:toll-like receptor signaling pathway"/>
    <property type="evidence" value="ECO:0007669"/>
    <property type="project" value="TreeGrafter"/>
</dbReference>
<evidence type="ECO:0000256" key="2">
    <source>
        <dbReference type="ARBA" id="ARBA00009634"/>
    </source>
</evidence>
<dbReference type="GO" id="GO:0038023">
    <property type="term" value="F:signaling receptor activity"/>
    <property type="evidence" value="ECO:0007669"/>
    <property type="project" value="TreeGrafter"/>
</dbReference>
<evidence type="ECO:0000256" key="1">
    <source>
        <dbReference type="ARBA" id="ARBA00004479"/>
    </source>
</evidence>
<keyword evidence="8 10" id="KW-0472">Membrane</keyword>
<dbReference type="SUPFAM" id="SSF52058">
    <property type="entry name" value="L domain-like"/>
    <property type="match status" value="1"/>
</dbReference>
<dbReference type="Pfam" id="PF13855">
    <property type="entry name" value="LRR_8"/>
    <property type="match status" value="1"/>
</dbReference>
<keyword evidence="4 10" id="KW-0812">Transmembrane</keyword>
<accession>A0A6P6HQ10</accession>
<dbReference type="KEGG" id="pcoo:112858672"/>
<dbReference type="PRINTS" id="PR01537">
    <property type="entry name" value="INTRLKN1R1F"/>
</dbReference>
<dbReference type="GO" id="GO:0045087">
    <property type="term" value="P:innate immune response"/>
    <property type="evidence" value="ECO:0007669"/>
    <property type="project" value="UniProtKB-KW"/>
</dbReference>
<proteinExistence type="inferred from homology"/>
<evidence type="ECO:0000256" key="7">
    <source>
        <dbReference type="ARBA" id="ARBA00022989"/>
    </source>
</evidence>
<protein>
    <submittedName>
        <fullName evidence="13">Toll-like receptor 6</fullName>
    </submittedName>
</protein>
<keyword evidence="3" id="KW-0399">Innate immunity</keyword>
<evidence type="ECO:0000256" key="5">
    <source>
        <dbReference type="ARBA" id="ARBA00022729"/>
    </source>
</evidence>
<evidence type="ECO:0000256" key="6">
    <source>
        <dbReference type="ARBA" id="ARBA00022859"/>
    </source>
</evidence>
<keyword evidence="5" id="KW-0732">Signal</keyword>
<dbReference type="GO" id="GO:0071726">
    <property type="term" value="P:cellular response to diacyl bacterial lipopeptide"/>
    <property type="evidence" value="ECO:0007669"/>
    <property type="project" value="TreeGrafter"/>
</dbReference>
<sequence>MTKDKESITRSFCFVYILTLIVGTIIQFSDESEFAVDMSKMKLTHVPKDLSPKTKVLDISQNYISKLHIADISYLLGLEVLILSYNRLQCLDFSIFKFNQDLEYLDLSHNQLQKTSCHLIRSLKHLDLSFNDFDVLPICKEFGNLTQLNFLGLSGTRLRQLDLLPIAHLHLSHILLDLEGYYAKESETESLQILNTKTLHLVFHPNQLFSVQVNISVNSLRCLQLTNIKLNNDNCQILIKFLSELIRGPTLLNFTLKHVETTWKCLVRVFQFLWPKPVEYLNIYNLIIVESIDEEDFTYSKTALKALKIEHVTNRVFIYSQTVLYTFFSEMNIMMLTLSDTPFIHMLCPQTSSTFKLICLHERNFVPGKSIVENIINCIEKSYKSIFVLSPNFVQSEWCHYELYFAHHNLFHEGSNNLILILLEPIPQNCIPSKYHKLKALMTQRTYLEWPKEKSKHGLFWANIRAAFNMKLTLIAENNNAETYKKSGNSV</sequence>
<evidence type="ECO:0000256" key="10">
    <source>
        <dbReference type="SAM" id="Phobius"/>
    </source>
</evidence>
<dbReference type="GeneID" id="112858672"/>
<evidence type="ECO:0000313" key="12">
    <source>
        <dbReference type="Proteomes" id="UP000515131"/>
    </source>
</evidence>
<dbReference type="Proteomes" id="UP000515131">
    <property type="component" value="Unplaced"/>
</dbReference>
<keyword evidence="9" id="KW-0395">Inflammatory response</keyword>
<dbReference type="GO" id="GO:0035355">
    <property type="term" value="C:Toll-like receptor 2-Toll-like receptor 6 protein complex"/>
    <property type="evidence" value="ECO:0007669"/>
    <property type="project" value="TreeGrafter"/>
</dbReference>
<evidence type="ECO:0000313" key="13">
    <source>
        <dbReference type="RefSeq" id="XP_025777895.1"/>
    </source>
</evidence>
<dbReference type="GO" id="GO:0035663">
    <property type="term" value="F:Toll-like receptor 2 binding"/>
    <property type="evidence" value="ECO:0007669"/>
    <property type="project" value="TreeGrafter"/>
</dbReference>
<dbReference type="InterPro" id="IPR000157">
    <property type="entry name" value="TIR_dom"/>
</dbReference>
<dbReference type="SMART" id="SM00255">
    <property type="entry name" value="TIR"/>
    <property type="match status" value="1"/>
</dbReference>
<dbReference type="PROSITE" id="PS50104">
    <property type="entry name" value="TIR"/>
    <property type="match status" value="1"/>
</dbReference>
<keyword evidence="12" id="KW-1185">Reference proteome</keyword>
<feature type="domain" description="TIR" evidence="11">
    <location>
        <begin position="320"/>
        <end position="468"/>
    </location>
</feature>
<evidence type="ECO:0000256" key="4">
    <source>
        <dbReference type="ARBA" id="ARBA00022692"/>
    </source>
</evidence>
<reference evidence="13" key="1">
    <citation type="submission" date="2025-08" db="UniProtKB">
        <authorList>
            <consortium name="RefSeq"/>
        </authorList>
    </citation>
    <scope>IDENTIFICATION</scope>
    <source>
        <tissue evidence="13">Blood</tissue>
    </source>
</reference>
<evidence type="ECO:0000259" key="11">
    <source>
        <dbReference type="PROSITE" id="PS50104"/>
    </source>
</evidence>
<dbReference type="RefSeq" id="XP_025777895.1">
    <property type="nucleotide sequence ID" value="XM_025922110.1"/>
</dbReference>
<dbReference type="GO" id="GO:0071723">
    <property type="term" value="F:lipopeptide binding"/>
    <property type="evidence" value="ECO:0007669"/>
    <property type="project" value="TreeGrafter"/>
</dbReference>
<dbReference type="SUPFAM" id="SSF52200">
    <property type="entry name" value="Toll/Interleukin receptor TIR domain"/>
    <property type="match status" value="1"/>
</dbReference>
<organism evidence="12 13">
    <name type="scientific">Puma concolor</name>
    <name type="common">Mountain lion</name>
    <name type="synonym">Felis concolor</name>
    <dbReference type="NCBI Taxonomy" id="9696"/>
    <lineage>
        <taxon>Eukaryota</taxon>
        <taxon>Metazoa</taxon>
        <taxon>Chordata</taxon>
        <taxon>Craniata</taxon>
        <taxon>Vertebrata</taxon>
        <taxon>Euteleostomi</taxon>
        <taxon>Mammalia</taxon>
        <taxon>Eutheria</taxon>
        <taxon>Laurasiatheria</taxon>
        <taxon>Carnivora</taxon>
        <taxon>Feliformia</taxon>
        <taxon>Felidae</taxon>
        <taxon>Felinae</taxon>
        <taxon>Puma</taxon>
    </lineage>
</organism>
<evidence type="ECO:0000256" key="8">
    <source>
        <dbReference type="ARBA" id="ARBA00023136"/>
    </source>
</evidence>
<dbReference type="InterPro" id="IPR001611">
    <property type="entry name" value="Leu-rich_rpt"/>
</dbReference>
<keyword evidence="6" id="KW-0391">Immunity</keyword>
<comment type="subcellular location">
    <subcellularLocation>
        <location evidence="1">Membrane</location>
        <topology evidence="1">Single-pass type I membrane protein</topology>
    </subcellularLocation>
</comment>
<comment type="similarity">
    <text evidence="2">Belongs to the Toll-like receptor family.</text>
</comment>
<dbReference type="Pfam" id="PF01582">
    <property type="entry name" value="TIR"/>
    <property type="match status" value="1"/>
</dbReference>
<dbReference type="Gene3D" id="3.80.10.10">
    <property type="entry name" value="Ribonuclease Inhibitor"/>
    <property type="match status" value="1"/>
</dbReference>
<dbReference type="PANTHER" id="PTHR24365:SF422">
    <property type="entry name" value="TOLL-LIKE RECEPTOR 6"/>
    <property type="match status" value="1"/>
</dbReference>
<dbReference type="AlphaFoldDB" id="A0A6P6HQ10"/>
<feature type="transmembrane region" description="Helical" evidence="10">
    <location>
        <begin position="12"/>
        <end position="29"/>
    </location>
</feature>
<dbReference type="GO" id="GO:0006954">
    <property type="term" value="P:inflammatory response"/>
    <property type="evidence" value="ECO:0007669"/>
    <property type="project" value="UniProtKB-KW"/>
</dbReference>
<evidence type="ECO:0000256" key="3">
    <source>
        <dbReference type="ARBA" id="ARBA00022588"/>
    </source>
</evidence>
<dbReference type="PANTHER" id="PTHR24365">
    <property type="entry name" value="TOLL-LIKE RECEPTOR"/>
    <property type="match status" value="1"/>
</dbReference>